<dbReference type="EMBL" id="JHEG04000001">
    <property type="protein sequence ID" value="KAF3885371.1"/>
    <property type="molecule type" value="Genomic_DNA"/>
</dbReference>
<comment type="catalytic activity">
    <reaction evidence="1">
        <text>ATP-independent breakage of single-stranded DNA, followed by passage and rejoining.</text>
        <dbReference type="EC" id="5.6.2.1"/>
    </reaction>
</comment>
<comment type="caution">
    <text evidence="10">The sequence shown here is derived from an EMBL/GenBank/DDBJ whole genome shotgun (WGS) entry which is preliminary data.</text>
</comment>
<reference evidence="10" key="1">
    <citation type="journal article" date="2015" name="Genome Announc.">
        <title>Draft Genome Sequence of Tolypothrix boutellei Strain VB521301.</title>
        <authorList>
            <person name="Chandrababunaidu M.M."/>
            <person name="Singh D."/>
            <person name="Sen D."/>
            <person name="Bhan S."/>
            <person name="Das S."/>
            <person name="Gupta A."/>
            <person name="Adhikary S.P."/>
            <person name="Tripathy S."/>
        </authorList>
    </citation>
    <scope>NUCLEOTIDE SEQUENCE</scope>
    <source>
        <strain evidence="10">VB521301</strain>
    </source>
</reference>
<evidence type="ECO:0000256" key="2">
    <source>
        <dbReference type="ARBA" id="ARBA00006645"/>
    </source>
</evidence>
<evidence type="ECO:0000256" key="5">
    <source>
        <dbReference type="ARBA" id="ARBA00023125"/>
    </source>
</evidence>
<comment type="similarity">
    <text evidence="2">Belongs to the type IB topoisomerase family.</text>
</comment>
<evidence type="ECO:0000256" key="6">
    <source>
        <dbReference type="ARBA" id="ARBA00023235"/>
    </source>
</evidence>
<dbReference type="AlphaFoldDB" id="A0A0C1QZD5"/>
<dbReference type="GO" id="GO:0003917">
    <property type="term" value="F:DNA topoisomerase type I (single strand cut, ATP-independent) activity"/>
    <property type="evidence" value="ECO:0007669"/>
    <property type="project" value="UniProtKB-EC"/>
</dbReference>
<sequence>MESILQKEVIENVVEAALQIDPIQSAKIVGLHYVSDDVPGIQRQRVDEEFCYIDIHGSKICDEQELNRFKSLVIPPAWTDVWICPSPNGHLQATGRDAKGRKQYRYHKNWRQTRSQTKFNRMIVFGEALPNIRKRVEEDMALKGVPRQKVLATVVKLLEVTKIRVGNEEYAQTNKSFGLTTMRDRHVDISGSTIRFKFRGKSGVEHDIEFRDRRLAKIVKTCQDIPGQELFQYLDDEGHRQPIDSSDINDYLREITGLEFTAKDFRTWAGTVLAAQEFYDMGQVSSQTQAKKNVTQAIKNVAEHLGNRPATCRKYYVHPAVIEAYTDNSLFPFLENASAEYQSDSPHSLRPEEVGVLKLLEHNLLQENDG</sequence>
<dbReference type="InterPro" id="IPR011010">
    <property type="entry name" value="DNA_brk_join_enz"/>
</dbReference>
<evidence type="ECO:0000259" key="7">
    <source>
        <dbReference type="Pfam" id="PF01028"/>
    </source>
</evidence>
<evidence type="ECO:0000313" key="10">
    <source>
        <dbReference type="EMBL" id="KIE08943.1"/>
    </source>
</evidence>
<feature type="domain" description="DNA topoisomerase I catalytic core eukaryotic-type" evidence="7">
    <location>
        <begin position="108"/>
        <end position="328"/>
    </location>
</feature>
<dbReference type="InterPro" id="IPR001631">
    <property type="entry name" value="TopoI"/>
</dbReference>
<gene>
    <name evidence="10" type="ORF">DA73_0231150</name>
    <name evidence="9" type="ORF">DA73_0400007790</name>
</gene>
<proteinExistence type="inferred from homology"/>
<feature type="domain" description="DNA topoisomerase IB N-terminal" evidence="8">
    <location>
        <begin position="49"/>
        <end position="97"/>
    </location>
</feature>
<evidence type="ECO:0000313" key="9">
    <source>
        <dbReference type="EMBL" id="KAF3885371.1"/>
    </source>
</evidence>
<protein>
    <recommendedName>
        <fullName evidence="3">DNA topoisomerase</fullName>
        <ecNumber evidence="3">5.6.2.1</ecNumber>
    </recommendedName>
</protein>
<name>A0A0C1QZD5_9CYAN</name>
<dbReference type="InterPro" id="IPR013500">
    <property type="entry name" value="TopoI_cat_euk"/>
</dbReference>
<dbReference type="Gene3D" id="1.10.132.120">
    <property type="match status" value="1"/>
</dbReference>
<keyword evidence="6 10" id="KW-0413">Isomerase</keyword>
<dbReference type="Pfam" id="PF01028">
    <property type="entry name" value="Topoisom_I"/>
    <property type="match status" value="1"/>
</dbReference>
<dbReference type="Gene3D" id="3.90.15.10">
    <property type="entry name" value="Topoisomerase I, Chain A, domain 3"/>
    <property type="match status" value="1"/>
</dbReference>
<evidence type="ECO:0000313" key="11">
    <source>
        <dbReference type="Proteomes" id="UP000029738"/>
    </source>
</evidence>
<dbReference type="PRINTS" id="PR00416">
    <property type="entry name" value="EUTPISMRASEI"/>
</dbReference>
<reference evidence="9" key="2">
    <citation type="submission" date="2019-11" db="EMBL/GenBank/DDBJ databases">
        <title>Improved Assembly of Tolypothrix boutellei genome.</title>
        <authorList>
            <person name="Sarangi A.N."/>
            <person name="Mukherjee M."/>
            <person name="Ghosh S."/>
            <person name="Singh D."/>
            <person name="Das A."/>
            <person name="Kant S."/>
            <person name="Prusty A."/>
            <person name="Tripathy S."/>
        </authorList>
    </citation>
    <scope>NUCLEOTIDE SEQUENCE</scope>
    <source>
        <strain evidence="9">VB521301</strain>
    </source>
</reference>
<evidence type="ECO:0000256" key="3">
    <source>
        <dbReference type="ARBA" id="ARBA00012891"/>
    </source>
</evidence>
<dbReference type="STRING" id="1479485.DA73_0231150"/>
<dbReference type="GO" id="GO:0006265">
    <property type="term" value="P:DNA topological change"/>
    <property type="evidence" value="ECO:0007669"/>
    <property type="project" value="InterPro"/>
</dbReference>
<evidence type="ECO:0000256" key="1">
    <source>
        <dbReference type="ARBA" id="ARBA00000213"/>
    </source>
</evidence>
<dbReference type="Proteomes" id="UP000029738">
    <property type="component" value="Unassembled WGS sequence"/>
</dbReference>
<dbReference type="PROSITE" id="PS52038">
    <property type="entry name" value="TOPO_IB_2"/>
    <property type="match status" value="1"/>
</dbReference>
<dbReference type="SUPFAM" id="SSF55869">
    <property type="entry name" value="DNA topoisomerase I domain"/>
    <property type="match status" value="1"/>
</dbReference>
<dbReference type="GO" id="GO:0003677">
    <property type="term" value="F:DNA binding"/>
    <property type="evidence" value="ECO:0007669"/>
    <property type="project" value="UniProtKB-KW"/>
</dbReference>
<dbReference type="EMBL" id="JHEG02000058">
    <property type="protein sequence ID" value="KIE08943.1"/>
    <property type="molecule type" value="Genomic_DNA"/>
</dbReference>
<evidence type="ECO:0000259" key="8">
    <source>
        <dbReference type="Pfam" id="PF21338"/>
    </source>
</evidence>
<dbReference type="OrthoDB" id="9778962at2"/>
<dbReference type="InterPro" id="IPR049331">
    <property type="entry name" value="Top1B_N_bact"/>
</dbReference>
<keyword evidence="4" id="KW-0799">Topoisomerase</keyword>
<dbReference type="Pfam" id="PF21338">
    <property type="entry name" value="Top1B_N_bact"/>
    <property type="match status" value="1"/>
</dbReference>
<dbReference type="RefSeq" id="WP_038072287.1">
    <property type="nucleotide sequence ID" value="NZ_JHEG04000001.1"/>
</dbReference>
<dbReference type="Gene3D" id="3.30.66.10">
    <property type="entry name" value="DNA topoisomerase I domain"/>
    <property type="match status" value="1"/>
</dbReference>
<dbReference type="SUPFAM" id="SSF56349">
    <property type="entry name" value="DNA breaking-rejoining enzymes"/>
    <property type="match status" value="1"/>
</dbReference>
<organism evidence="10">
    <name type="scientific">Tolypothrix bouteillei VB521301</name>
    <dbReference type="NCBI Taxonomy" id="1479485"/>
    <lineage>
        <taxon>Bacteria</taxon>
        <taxon>Bacillati</taxon>
        <taxon>Cyanobacteriota</taxon>
        <taxon>Cyanophyceae</taxon>
        <taxon>Nostocales</taxon>
        <taxon>Tolypothrichaceae</taxon>
        <taxon>Tolypothrix</taxon>
    </lineage>
</organism>
<evidence type="ECO:0000256" key="4">
    <source>
        <dbReference type="ARBA" id="ARBA00023029"/>
    </source>
</evidence>
<accession>A0A0C1QZD5</accession>
<keyword evidence="5" id="KW-0238">DNA-binding</keyword>
<keyword evidence="11" id="KW-1185">Reference proteome</keyword>
<dbReference type="InterPro" id="IPR014711">
    <property type="entry name" value="TopoI_cat_a-hlx-sub_euk"/>
</dbReference>
<dbReference type="InterPro" id="IPR035447">
    <property type="entry name" value="DNA_topo_I_N_sf"/>
</dbReference>
<dbReference type="EC" id="5.6.2.1" evidence="3"/>
<dbReference type="CDD" id="cd00659">
    <property type="entry name" value="Topo_IB_C"/>
    <property type="match status" value="1"/>
</dbReference>